<reference evidence="1" key="1">
    <citation type="submission" date="2021-05" db="EMBL/GenBank/DDBJ databases">
        <title>Whole genome sequence of Curtobacterium flaccumfaciens pv. flaccumfaciens strain CFBP 3417.</title>
        <authorList>
            <person name="Osdaghi E."/>
            <person name="Taghouti G."/>
            <person name="Portier P."/>
            <person name="Fazliarab A."/>
            <person name="Taghavi S.M."/>
            <person name="Briand M."/>
            <person name="Le-Saux M."/>
            <person name="Jacques M.-A."/>
        </authorList>
    </citation>
    <scope>NUCLEOTIDE SEQUENCE</scope>
    <source>
        <strain evidence="1">CFBP 3417</strain>
    </source>
</reference>
<protein>
    <submittedName>
        <fullName evidence="1">Uncharacterized protein</fullName>
    </submittedName>
</protein>
<evidence type="ECO:0000313" key="1">
    <source>
        <dbReference type="EMBL" id="MBT1542877.1"/>
    </source>
</evidence>
<organism evidence="1 2">
    <name type="scientific">Curtobacterium flaccumfaciens pv. flaccumfaciens</name>
    <dbReference type="NCBI Taxonomy" id="138532"/>
    <lineage>
        <taxon>Bacteria</taxon>
        <taxon>Bacillati</taxon>
        <taxon>Actinomycetota</taxon>
        <taxon>Actinomycetes</taxon>
        <taxon>Micrococcales</taxon>
        <taxon>Microbacteriaceae</taxon>
        <taxon>Curtobacterium</taxon>
    </lineage>
</organism>
<sequence>MPDRLRWVRDSADHWNGWLGSEVVCDITRTDTYTVDSPDHSLTGGHSSFESAAAQVHGWVRWTGR</sequence>
<dbReference type="Proteomes" id="UP000709437">
    <property type="component" value="Unassembled WGS sequence"/>
</dbReference>
<dbReference type="GeneID" id="99623105"/>
<proteinExistence type="predicted"/>
<gene>
    <name evidence="1" type="ORF">KK103_13995</name>
</gene>
<accession>A0A9Q2W5L2</accession>
<comment type="caution">
    <text evidence="1">The sequence shown here is derived from an EMBL/GenBank/DDBJ whole genome shotgun (WGS) entry which is preliminary data.</text>
</comment>
<dbReference type="EMBL" id="JAHEWX010000020">
    <property type="protein sequence ID" value="MBT1542877.1"/>
    <property type="molecule type" value="Genomic_DNA"/>
</dbReference>
<evidence type="ECO:0000313" key="2">
    <source>
        <dbReference type="Proteomes" id="UP000709437"/>
    </source>
</evidence>
<dbReference type="AlphaFoldDB" id="A0A9Q2W5L2"/>
<dbReference type="RefSeq" id="WP_017886538.1">
    <property type="nucleotide sequence ID" value="NZ_JAHEWX010000020.1"/>
</dbReference>
<name>A0A9Q2W5L2_9MICO</name>